<organism evidence="1 2">
    <name type="scientific">Ruminococcus flavefaciens</name>
    <dbReference type="NCBI Taxonomy" id="1265"/>
    <lineage>
        <taxon>Bacteria</taxon>
        <taxon>Bacillati</taxon>
        <taxon>Bacillota</taxon>
        <taxon>Clostridia</taxon>
        <taxon>Eubacteriales</taxon>
        <taxon>Oscillospiraceae</taxon>
        <taxon>Ruminococcus</taxon>
    </lineage>
</organism>
<dbReference type="EMBL" id="QGDI01000001">
    <property type="protein sequence ID" value="PWJ15198.1"/>
    <property type="molecule type" value="Genomic_DNA"/>
</dbReference>
<dbReference type="Proteomes" id="UP000245720">
    <property type="component" value="Unassembled WGS sequence"/>
</dbReference>
<comment type="caution">
    <text evidence="1">The sequence shown here is derived from an EMBL/GenBank/DDBJ whole genome shotgun (WGS) entry which is preliminary data.</text>
</comment>
<sequence>MKQTTVRIDDELYKSIKKHLIDIDKTFNEYVTELIKKDLESKTTS</sequence>
<evidence type="ECO:0000313" key="1">
    <source>
        <dbReference type="EMBL" id="PWJ15198.1"/>
    </source>
</evidence>
<dbReference type="AlphaFoldDB" id="A0A315Y5C6"/>
<protein>
    <submittedName>
        <fullName evidence="1">Uncharacterized protein</fullName>
    </submittedName>
</protein>
<accession>A0A315Y5C6</accession>
<reference evidence="1 2" key="1">
    <citation type="submission" date="2018-05" db="EMBL/GenBank/DDBJ databases">
        <title>The Hungate 1000. A catalogue of reference genomes from the rumen microbiome.</title>
        <authorList>
            <person name="Kelly W."/>
        </authorList>
    </citation>
    <scope>NUCLEOTIDE SEQUENCE [LARGE SCALE GENOMIC DNA]</scope>
    <source>
        <strain evidence="1 2">SAb67</strain>
    </source>
</reference>
<name>A0A315Y5C6_RUMFL</name>
<proteinExistence type="predicted"/>
<evidence type="ECO:0000313" key="2">
    <source>
        <dbReference type="Proteomes" id="UP000245720"/>
    </source>
</evidence>
<gene>
    <name evidence="1" type="ORF">IE37_00090</name>
</gene>